<dbReference type="AlphaFoldDB" id="A7F599"/>
<dbReference type="RefSeq" id="XP_001586199.1">
    <property type="nucleotide sequence ID" value="XM_001586149.1"/>
</dbReference>
<dbReference type="Proteomes" id="UP000001312">
    <property type="component" value="Unassembled WGS sequence"/>
</dbReference>
<dbReference type="GeneID" id="5482245"/>
<dbReference type="InParanoid" id="A7F599"/>
<evidence type="ECO:0000313" key="2">
    <source>
        <dbReference type="Proteomes" id="UP000001312"/>
    </source>
</evidence>
<accession>A7F599</accession>
<proteinExistence type="predicted"/>
<dbReference type="EMBL" id="CH476642">
    <property type="protein sequence ID" value="EDN97920.1"/>
    <property type="molecule type" value="Genomic_DNA"/>
</dbReference>
<keyword evidence="2" id="KW-1185">Reference proteome</keyword>
<reference evidence="2" key="1">
    <citation type="journal article" date="2011" name="PLoS Genet.">
        <title>Genomic analysis of the necrotrophic fungal pathogens Sclerotinia sclerotiorum and Botrytis cinerea.</title>
        <authorList>
            <person name="Amselem J."/>
            <person name="Cuomo C.A."/>
            <person name="van Kan J.A."/>
            <person name="Viaud M."/>
            <person name="Benito E.P."/>
            <person name="Couloux A."/>
            <person name="Coutinho P.M."/>
            <person name="de Vries R.P."/>
            <person name="Dyer P.S."/>
            <person name="Fillinger S."/>
            <person name="Fournier E."/>
            <person name="Gout L."/>
            <person name="Hahn M."/>
            <person name="Kohn L."/>
            <person name="Lapalu N."/>
            <person name="Plummer K.M."/>
            <person name="Pradier J.M."/>
            <person name="Quevillon E."/>
            <person name="Sharon A."/>
            <person name="Simon A."/>
            <person name="ten Have A."/>
            <person name="Tudzynski B."/>
            <person name="Tudzynski P."/>
            <person name="Wincker P."/>
            <person name="Andrew M."/>
            <person name="Anthouard V."/>
            <person name="Beever R.E."/>
            <person name="Beffa R."/>
            <person name="Benoit I."/>
            <person name="Bouzid O."/>
            <person name="Brault B."/>
            <person name="Chen Z."/>
            <person name="Choquer M."/>
            <person name="Collemare J."/>
            <person name="Cotton P."/>
            <person name="Danchin E.G."/>
            <person name="Da Silva C."/>
            <person name="Gautier A."/>
            <person name="Giraud C."/>
            <person name="Giraud T."/>
            <person name="Gonzalez C."/>
            <person name="Grossetete S."/>
            <person name="Guldener U."/>
            <person name="Henrissat B."/>
            <person name="Howlett B.J."/>
            <person name="Kodira C."/>
            <person name="Kretschmer M."/>
            <person name="Lappartient A."/>
            <person name="Leroch M."/>
            <person name="Levis C."/>
            <person name="Mauceli E."/>
            <person name="Neuveglise C."/>
            <person name="Oeser B."/>
            <person name="Pearson M."/>
            <person name="Poulain J."/>
            <person name="Poussereau N."/>
            <person name="Quesneville H."/>
            <person name="Rascle C."/>
            <person name="Schumacher J."/>
            <person name="Segurens B."/>
            <person name="Sexton A."/>
            <person name="Silva E."/>
            <person name="Sirven C."/>
            <person name="Soanes D.M."/>
            <person name="Talbot N.J."/>
            <person name="Templeton M."/>
            <person name="Yandava C."/>
            <person name="Yarden O."/>
            <person name="Zeng Q."/>
            <person name="Rollins J.A."/>
            <person name="Lebrun M.H."/>
            <person name="Dickman M."/>
        </authorList>
    </citation>
    <scope>NUCLEOTIDE SEQUENCE [LARGE SCALE GENOMIC DNA]</scope>
    <source>
        <strain evidence="2">ATCC 18683 / 1980 / Ss-1</strain>
    </source>
</reference>
<name>A7F599_SCLS1</name>
<dbReference type="KEGG" id="ssl:SS1G_12774"/>
<protein>
    <submittedName>
        <fullName evidence="1">Uncharacterized protein</fullName>
    </submittedName>
</protein>
<sequence>MTTHIFFNCCRYAWEIWVTSAKFRSIVLYRPTRASKSNANGIGLSFEASELCYSTRECQKPSSNRNPINLMNETFSFFFGGIPWERFSALIFHDCNSRFEKRIRILGRKLGDVGNPDNLSLGAVPQRQTTVESCANVAANL</sequence>
<gene>
    <name evidence="1" type="ORF">SS1G_12774</name>
</gene>
<organism evidence="1 2">
    <name type="scientific">Sclerotinia sclerotiorum (strain ATCC 18683 / 1980 / Ss-1)</name>
    <name type="common">White mold</name>
    <name type="synonym">Whetzelinia sclerotiorum</name>
    <dbReference type="NCBI Taxonomy" id="665079"/>
    <lineage>
        <taxon>Eukaryota</taxon>
        <taxon>Fungi</taxon>
        <taxon>Dikarya</taxon>
        <taxon>Ascomycota</taxon>
        <taxon>Pezizomycotina</taxon>
        <taxon>Leotiomycetes</taxon>
        <taxon>Helotiales</taxon>
        <taxon>Sclerotiniaceae</taxon>
        <taxon>Sclerotinia</taxon>
    </lineage>
</organism>
<evidence type="ECO:0000313" key="1">
    <source>
        <dbReference type="EMBL" id="EDN97920.1"/>
    </source>
</evidence>